<dbReference type="EMBL" id="JBEPSM010000003">
    <property type="protein sequence ID" value="MET4635819.1"/>
    <property type="molecule type" value="Genomic_DNA"/>
</dbReference>
<keyword evidence="1" id="KW-0472">Membrane</keyword>
<name>A0ABV2R3H9_9HYPH</name>
<dbReference type="PANTHER" id="PTHR38588:SF1">
    <property type="entry name" value="BLL0334 PROTEIN"/>
    <property type="match status" value="1"/>
</dbReference>
<dbReference type="PANTHER" id="PTHR38588">
    <property type="entry name" value="BLL0334 PROTEIN"/>
    <property type="match status" value="1"/>
</dbReference>
<evidence type="ECO:0000313" key="2">
    <source>
        <dbReference type="EMBL" id="MET4635819.1"/>
    </source>
</evidence>
<comment type="caution">
    <text evidence="2">The sequence shown here is derived from an EMBL/GenBank/DDBJ whole genome shotgun (WGS) entry which is preliminary data.</text>
</comment>
<evidence type="ECO:0000256" key="1">
    <source>
        <dbReference type="SAM" id="Phobius"/>
    </source>
</evidence>
<accession>A0ABV2R3H9</accession>
<dbReference type="Proteomes" id="UP001549321">
    <property type="component" value="Unassembled WGS sequence"/>
</dbReference>
<feature type="transmembrane region" description="Helical" evidence="1">
    <location>
        <begin position="222"/>
        <end position="239"/>
    </location>
</feature>
<dbReference type="SUPFAM" id="SSF55961">
    <property type="entry name" value="Bet v1-like"/>
    <property type="match status" value="1"/>
</dbReference>
<keyword evidence="1" id="KW-1133">Transmembrane helix</keyword>
<keyword evidence="3" id="KW-1185">Reference proteome</keyword>
<proteinExistence type="predicted"/>
<organism evidence="2 3">
    <name type="scientific">Kaistia defluvii</name>
    <dbReference type="NCBI Taxonomy" id="410841"/>
    <lineage>
        <taxon>Bacteria</taxon>
        <taxon>Pseudomonadati</taxon>
        <taxon>Pseudomonadota</taxon>
        <taxon>Alphaproteobacteria</taxon>
        <taxon>Hyphomicrobiales</taxon>
        <taxon>Kaistiaceae</taxon>
        <taxon>Kaistia</taxon>
    </lineage>
</organism>
<keyword evidence="1" id="KW-0812">Transmembrane</keyword>
<dbReference type="InterPro" id="IPR023393">
    <property type="entry name" value="START-like_dom_sf"/>
</dbReference>
<evidence type="ECO:0000313" key="3">
    <source>
        <dbReference type="Proteomes" id="UP001549321"/>
    </source>
</evidence>
<dbReference type="Gene3D" id="3.30.530.20">
    <property type="match status" value="1"/>
</dbReference>
<dbReference type="CDD" id="cd05018">
    <property type="entry name" value="CoxG"/>
    <property type="match status" value="1"/>
</dbReference>
<gene>
    <name evidence="2" type="ORF">ABIE08_003770</name>
</gene>
<dbReference type="RefSeq" id="WP_354553366.1">
    <property type="nucleotide sequence ID" value="NZ_JBEPSM010000003.1"/>
</dbReference>
<dbReference type="Pfam" id="PF06240">
    <property type="entry name" value="COXG"/>
    <property type="match status" value="1"/>
</dbReference>
<protein>
    <submittedName>
        <fullName evidence="2">Carbon monoxide dehydrogenase subunit G</fullName>
    </submittedName>
</protein>
<dbReference type="InterPro" id="IPR010419">
    <property type="entry name" value="CO_DH_gsu"/>
</dbReference>
<reference evidence="2 3" key="1">
    <citation type="submission" date="2024-06" db="EMBL/GenBank/DDBJ databases">
        <title>Sorghum-associated microbial communities from plants grown in Nebraska, USA.</title>
        <authorList>
            <person name="Schachtman D."/>
        </authorList>
    </citation>
    <scope>NUCLEOTIDE SEQUENCE [LARGE SCALE GENOMIC DNA]</scope>
    <source>
        <strain evidence="2 3">3207</strain>
    </source>
</reference>
<sequence>MEMTGEYRIPARRDEVWRALSDPEVLRACIPGCETLSRTAKDAISATIAAKVGPIQAHFVIRLAFANVQPPERCTIRGEAKGGVAGFATGRADLKLAEDGDATILIYDASGDVGGKLAQLGTRLIDSTTKKIADGFVGAIANRLSGDEPTMASLTPTTPPDAEPVKLEPANLEPADAAATDELTDRIEHKIDDEALDLGEVAEEIEEEVEVAAARGFLGGPYVWGLLALIVVILFLAVVSR</sequence>